<dbReference type="PANTHER" id="PTHR19959:SF119">
    <property type="entry name" value="FUNGAL LIPASE-LIKE DOMAIN-CONTAINING PROTEIN"/>
    <property type="match status" value="1"/>
</dbReference>
<reference evidence="2 3" key="1">
    <citation type="journal article" date="2008" name="Nature">
        <title>The genome of Laccaria bicolor provides insights into mycorrhizal symbiosis.</title>
        <authorList>
            <person name="Martin F."/>
            <person name="Aerts A."/>
            <person name="Ahren D."/>
            <person name="Brun A."/>
            <person name="Danchin E.G.J."/>
            <person name="Duchaussoy F."/>
            <person name="Gibon J."/>
            <person name="Kohler A."/>
            <person name="Lindquist E."/>
            <person name="Pereda V."/>
            <person name="Salamov A."/>
            <person name="Shapiro H.J."/>
            <person name="Wuyts J."/>
            <person name="Blaudez D."/>
            <person name="Buee M."/>
            <person name="Brokstein P."/>
            <person name="Canbaeck B."/>
            <person name="Cohen D."/>
            <person name="Courty P.E."/>
            <person name="Coutinho P.M."/>
            <person name="Delaruelle C."/>
            <person name="Detter J.C."/>
            <person name="Deveau A."/>
            <person name="DiFazio S."/>
            <person name="Duplessis S."/>
            <person name="Fraissinet-Tachet L."/>
            <person name="Lucic E."/>
            <person name="Frey-Klett P."/>
            <person name="Fourrey C."/>
            <person name="Feussner I."/>
            <person name="Gay G."/>
            <person name="Grimwood J."/>
            <person name="Hoegger P.J."/>
            <person name="Jain P."/>
            <person name="Kilaru S."/>
            <person name="Labbe J."/>
            <person name="Lin Y.C."/>
            <person name="Legue V."/>
            <person name="Le Tacon F."/>
            <person name="Marmeisse R."/>
            <person name="Melayah D."/>
            <person name="Montanini B."/>
            <person name="Muratet M."/>
            <person name="Nehls U."/>
            <person name="Niculita-Hirzel H."/>
            <person name="Oudot-Le Secq M.P."/>
            <person name="Peter M."/>
            <person name="Quesneville H."/>
            <person name="Rajashekar B."/>
            <person name="Reich M."/>
            <person name="Rouhier N."/>
            <person name="Schmutz J."/>
            <person name="Yin T."/>
            <person name="Chalot M."/>
            <person name="Henrissat B."/>
            <person name="Kuees U."/>
            <person name="Lucas S."/>
            <person name="Van de Peer Y."/>
            <person name="Podila G.K."/>
            <person name="Polle A."/>
            <person name="Pukkila P.J."/>
            <person name="Richardson P.M."/>
            <person name="Rouze P."/>
            <person name="Sanders I.R."/>
            <person name="Stajich J.E."/>
            <person name="Tunlid A."/>
            <person name="Tuskan G."/>
            <person name="Grigoriev I.V."/>
        </authorList>
    </citation>
    <scope>NUCLEOTIDE SEQUENCE [LARGE SCALE GENOMIC DNA]</scope>
    <source>
        <strain evidence="3">S238N-H82 / ATCC MYA-4686</strain>
    </source>
</reference>
<sequence>MLLSRRFEHTGDLADISKAISVENRLVARTPKGDPNLPGRLINLGISFLTCFECTRDLSDISGSISARERAVDLTPEGGEDMPSLLTVLGASYMSRFSLTQDLLDLSKAISAQEKAVQLQSDDDEILPYTLNDLGESLMRRFEHEGNLRDISEAILQQERGVRLTPGGDETLPGRLSNLGSSYLCRFERKGVVSDISKAVSLHQKAVDLTFAGHKDRPILLNTLGTSLMLRFERTGNRLDIEDATSALTEALRLVPEGHELAPKVCNNLGMALWGSFKHTGNISNISMAISCHQKAVSLISAPERPNSLNNLGISFRQRFEESGDLLDICEAITVLQESISLTEEQNPKMPTRLNNLATAFLVKSEHTGELADISNAIVTQQRAIHLIPEDHAAMPVLLNTLGTSLSGRFEHTKDLKDISDSISAHKRAAVNLTPDSHPYLPSFLFNLGKSLILRFKSTKDGDTISEAISAQKRAIQCTPVHHALMPSLLTSLADSFLSRFEQRGDHSDLEEAISNYRQSANGISGPPSIRLIAAKQWATWALKVNPSEPEVMAAFSTAIRLASQVAGLEQTIRIRHLNLFLNISDLSTTAAAAALLFGRHETAVEWLEQGRCLVWSQINNLRTPLGDLRDHDSVLADDFSDEVKKHIELARRWEELLHEIRSIKGFHYFLQPPSISSLLEGVPKTGSVIIINAHATRSDAIALLPGRQILRKILSELWFYIVKPVLTKLDISVRGNLPFLIKDTHYPIPILSIKSHTAHHSRIWWCSTGPLAFLPIHAAGIYGQDKEHSECLSDFAVSSYTPTVTALIEQVIKKPTTESATTSSFLLIGQPIAQAPLRPIPGTATEIEAIWKVLSSHGVHAIRVENEAATVVRVRDDMGIHNSIHLACHGIQHTSQPLQSGFAMRDGWLELSDIIKIQNPHADLAFLSACQTSTGDEELPEEAVHLAGGMLVAGYRGVVATMWSINDEKAVGIAKDFYSNLLSHSPESGKWEGTMSVHAAYALHHASERMRERLGDSEHALHAWVPYVHFGI</sequence>
<accession>B0D1A8</accession>
<dbReference type="HOGENOM" id="CLU_001305_0_3_1"/>
<dbReference type="AlphaFoldDB" id="B0D1A8"/>
<dbReference type="Pfam" id="PF12770">
    <property type="entry name" value="CHAT"/>
    <property type="match status" value="1"/>
</dbReference>
<proteinExistence type="predicted"/>
<dbReference type="InterPro" id="IPR024983">
    <property type="entry name" value="CHAT_dom"/>
</dbReference>
<feature type="domain" description="CHAT" evidence="1">
    <location>
        <begin position="742"/>
        <end position="1032"/>
    </location>
</feature>
<name>B0D1A8_LACBS</name>
<dbReference type="KEGG" id="lbc:LACBIDRAFT_232120"/>
<protein>
    <submittedName>
        <fullName evidence="2">Predicted protein</fullName>
    </submittedName>
</protein>
<evidence type="ECO:0000259" key="1">
    <source>
        <dbReference type="Pfam" id="PF12770"/>
    </source>
</evidence>
<evidence type="ECO:0000313" key="2">
    <source>
        <dbReference type="EMBL" id="EDR11970.1"/>
    </source>
</evidence>
<dbReference type="RefSeq" id="XP_001877867.1">
    <property type="nucleotide sequence ID" value="XM_001877832.1"/>
</dbReference>
<dbReference type="Proteomes" id="UP000001194">
    <property type="component" value="Unassembled WGS sequence"/>
</dbReference>
<dbReference type="EMBL" id="DS547095">
    <property type="protein sequence ID" value="EDR11970.1"/>
    <property type="molecule type" value="Genomic_DNA"/>
</dbReference>
<keyword evidence="3" id="KW-1185">Reference proteome</keyword>
<dbReference type="InterPro" id="IPR011990">
    <property type="entry name" value="TPR-like_helical_dom_sf"/>
</dbReference>
<dbReference type="OrthoDB" id="9991317at2759"/>
<organism evidence="3">
    <name type="scientific">Laccaria bicolor (strain S238N-H82 / ATCC MYA-4686)</name>
    <name type="common">Bicoloured deceiver</name>
    <name type="synonym">Laccaria laccata var. bicolor</name>
    <dbReference type="NCBI Taxonomy" id="486041"/>
    <lineage>
        <taxon>Eukaryota</taxon>
        <taxon>Fungi</taxon>
        <taxon>Dikarya</taxon>
        <taxon>Basidiomycota</taxon>
        <taxon>Agaricomycotina</taxon>
        <taxon>Agaricomycetes</taxon>
        <taxon>Agaricomycetidae</taxon>
        <taxon>Agaricales</taxon>
        <taxon>Agaricineae</taxon>
        <taxon>Hydnangiaceae</taxon>
        <taxon>Laccaria</taxon>
    </lineage>
</organism>
<dbReference type="PANTHER" id="PTHR19959">
    <property type="entry name" value="KINESIN LIGHT CHAIN"/>
    <property type="match status" value="1"/>
</dbReference>
<dbReference type="GeneID" id="6073265"/>
<evidence type="ECO:0000313" key="3">
    <source>
        <dbReference type="Proteomes" id="UP000001194"/>
    </source>
</evidence>
<dbReference type="InParanoid" id="B0D1A8"/>
<gene>
    <name evidence="2" type="ORF">LACBIDRAFT_232120</name>
</gene>
<dbReference type="Gene3D" id="1.25.40.10">
    <property type="entry name" value="Tetratricopeptide repeat domain"/>
    <property type="match status" value="3"/>
</dbReference>
<dbReference type="SUPFAM" id="SSF81901">
    <property type="entry name" value="HCP-like"/>
    <property type="match status" value="1"/>
</dbReference>